<dbReference type="InterPro" id="IPR051311">
    <property type="entry name" value="DedA_domain"/>
</dbReference>
<dbReference type="RefSeq" id="WP_268075814.1">
    <property type="nucleotide sequence ID" value="NZ_CP109965.1"/>
</dbReference>
<feature type="transmembrane region" description="Helical" evidence="1">
    <location>
        <begin position="36"/>
        <end position="62"/>
    </location>
</feature>
<sequence length="145" mass="16780">MLSYFILFSSSFLAATILPFYSEFVLFALLKQGEPAWLLLLLATAGNTLGSVVNWYIGLYILKFKDKRWFYFKDRQIERAQIWFQRYGVWSLLFAWLPLGGDVLTLIAGVMRVKFFTFIALVGVGKFLRYVAVLYATQLSLNYLS</sequence>
<dbReference type="EMBL" id="CP109965">
    <property type="protein sequence ID" value="WAJ71338.1"/>
    <property type="molecule type" value="Genomic_DNA"/>
</dbReference>
<dbReference type="Proteomes" id="UP001163726">
    <property type="component" value="Chromosome"/>
</dbReference>
<dbReference type="PANTHER" id="PTHR42709:SF4">
    <property type="entry name" value="INNER MEMBRANE PROTEIN YQAA"/>
    <property type="match status" value="1"/>
</dbReference>
<protein>
    <submittedName>
        <fullName evidence="3">DedA family protein</fullName>
    </submittedName>
</protein>
<evidence type="ECO:0000256" key="1">
    <source>
        <dbReference type="SAM" id="Phobius"/>
    </source>
</evidence>
<dbReference type="Pfam" id="PF09335">
    <property type="entry name" value="VTT_dom"/>
    <property type="match status" value="1"/>
</dbReference>
<keyword evidence="1" id="KW-1133">Transmembrane helix</keyword>
<evidence type="ECO:0000259" key="2">
    <source>
        <dbReference type="Pfam" id="PF09335"/>
    </source>
</evidence>
<name>A0ABY7AP50_9ALTE</name>
<feature type="transmembrane region" description="Helical" evidence="1">
    <location>
        <begin position="12"/>
        <end position="30"/>
    </location>
</feature>
<keyword evidence="4" id="KW-1185">Reference proteome</keyword>
<feature type="transmembrane region" description="Helical" evidence="1">
    <location>
        <begin position="83"/>
        <end position="109"/>
    </location>
</feature>
<dbReference type="PANTHER" id="PTHR42709">
    <property type="entry name" value="ALKALINE PHOSPHATASE LIKE PROTEIN"/>
    <property type="match status" value="1"/>
</dbReference>
<organism evidence="3 4">
    <name type="scientific">Catenovulum adriaticum</name>
    <dbReference type="NCBI Taxonomy" id="2984846"/>
    <lineage>
        <taxon>Bacteria</taxon>
        <taxon>Pseudomonadati</taxon>
        <taxon>Pseudomonadota</taxon>
        <taxon>Gammaproteobacteria</taxon>
        <taxon>Alteromonadales</taxon>
        <taxon>Alteromonadaceae</taxon>
        <taxon>Catenovulum</taxon>
    </lineage>
</organism>
<evidence type="ECO:0000313" key="4">
    <source>
        <dbReference type="Proteomes" id="UP001163726"/>
    </source>
</evidence>
<feature type="transmembrane region" description="Helical" evidence="1">
    <location>
        <begin position="115"/>
        <end position="136"/>
    </location>
</feature>
<keyword evidence="1" id="KW-0812">Transmembrane</keyword>
<gene>
    <name evidence="3" type="ORF">OLW01_05950</name>
</gene>
<dbReference type="InterPro" id="IPR032816">
    <property type="entry name" value="VTT_dom"/>
</dbReference>
<accession>A0ABY7AP50</accession>
<proteinExistence type="predicted"/>
<reference evidence="3" key="1">
    <citation type="submission" date="2022-10" db="EMBL/GenBank/DDBJ databases">
        <title>Catenovulum adriacola sp. nov. isolated in the Harbour of Susak.</title>
        <authorList>
            <person name="Schoch T."/>
            <person name="Reich S.J."/>
            <person name="Stoeferle S."/>
            <person name="Flaiz M."/>
            <person name="Kazda M."/>
            <person name="Riedel C.U."/>
            <person name="Duerre P."/>
        </authorList>
    </citation>
    <scope>NUCLEOTIDE SEQUENCE</scope>
    <source>
        <strain evidence="3">TS8</strain>
    </source>
</reference>
<feature type="domain" description="VTT" evidence="2">
    <location>
        <begin position="23"/>
        <end position="138"/>
    </location>
</feature>
<evidence type="ECO:0000313" key="3">
    <source>
        <dbReference type="EMBL" id="WAJ71338.1"/>
    </source>
</evidence>
<keyword evidence="1" id="KW-0472">Membrane</keyword>